<feature type="region of interest" description="Disordered" evidence="3">
    <location>
        <begin position="590"/>
        <end position="618"/>
    </location>
</feature>
<sequence>MFNLGYGRQTIDRIPYEVLSHIFALSKQTEVRRRGHADLFCLTVLPSVCRYWRRVALNTRVIWSVITLWDGPPFHFSGLCLDRSGTSTPLDIEIYLSSRFLSTTKPDTYADAMRRALNFIVAHGGAPSRWRSFWIYTPEGLYIEAQEAALECVQSLPLLSLYRFEVQFHGSERTRLERYRRSALSQKPLFHTLPTRLKVATLERIPNSCLFASPGSPLLVGLTCLKFEFYPTPPKLEDINALLAASPMLEILSIDVRYLRSRFSFGSYGQTAAETSCLPKIYLPKLRSLALLFKACHYSLDWEHSLFHMLDAPNVRFLRFRLQNPTSRNKDIVNYFAKGLSPSDPSPLFPHLIGLDLLFEQNLVPYVSSGDLYTLYETVLMAYPSIKTLILLDRAWDDMFELRSWTLPCLERLVVGSASPSGLKALISARNDAGLGLKTLEVLLSVSRSHRESLESCFREALDGLGVDTSCDRDVGNSNYHRPDPPTPGPYPANQDHSNMASVIEAVKNAIPGVGQSNTEEEEVIKPDETPLSPRSEQTKFNLEKGLKERPEKQELVNRNILKGEFYSKVAPALQAAQDRLQRSQLEDKLDKALENRPKPEELVKNGILNKDEVPSSH</sequence>
<dbReference type="InterPro" id="IPR004018">
    <property type="entry name" value="RPEL_repeat"/>
</dbReference>
<gene>
    <name evidence="4" type="ORF">RDB_LOCUS113885</name>
</gene>
<dbReference type="EMBL" id="CAJMWR010003742">
    <property type="protein sequence ID" value="CAE6469116.1"/>
    <property type="molecule type" value="Genomic_DNA"/>
</dbReference>
<evidence type="ECO:0000256" key="2">
    <source>
        <dbReference type="PROSITE-ProRule" id="PRU00401"/>
    </source>
</evidence>
<reference evidence="4" key="1">
    <citation type="submission" date="2021-01" db="EMBL/GenBank/DDBJ databases">
        <authorList>
            <person name="Kaushik A."/>
        </authorList>
    </citation>
    <scope>NUCLEOTIDE SEQUENCE</scope>
    <source>
        <strain evidence="4">AG1-1A</strain>
    </source>
</reference>
<comment type="caution">
    <text evidence="4">The sequence shown here is derived from an EMBL/GenBank/DDBJ whole genome shotgun (WGS) entry which is preliminary data.</text>
</comment>
<evidence type="ECO:0008006" key="6">
    <source>
        <dbReference type="Google" id="ProtNLM"/>
    </source>
</evidence>
<dbReference type="SMART" id="SM00707">
    <property type="entry name" value="RPEL"/>
    <property type="match status" value="2"/>
</dbReference>
<evidence type="ECO:0000256" key="3">
    <source>
        <dbReference type="SAM" id="MobiDB-lite"/>
    </source>
</evidence>
<accession>A0A8H3BWX5</accession>
<dbReference type="AlphaFoldDB" id="A0A8H3BWX5"/>
<evidence type="ECO:0000313" key="5">
    <source>
        <dbReference type="Proteomes" id="UP000663840"/>
    </source>
</evidence>
<feature type="repeat" description="RPEL" evidence="2">
    <location>
        <begin position="588"/>
        <end position="613"/>
    </location>
</feature>
<evidence type="ECO:0000313" key="4">
    <source>
        <dbReference type="EMBL" id="CAE6469116.1"/>
    </source>
</evidence>
<organism evidence="4 5">
    <name type="scientific">Rhizoctonia solani</name>
    <dbReference type="NCBI Taxonomy" id="456999"/>
    <lineage>
        <taxon>Eukaryota</taxon>
        <taxon>Fungi</taxon>
        <taxon>Dikarya</taxon>
        <taxon>Basidiomycota</taxon>
        <taxon>Agaricomycotina</taxon>
        <taxon>Agaricomycetes</taxon>
        <taxon>Cantharellales</taxon>
        <taxon>Ceratobasidiaceae</taxon>
        <taxon>Rhizoctonia</taxon>
    </lineage>
</organism>
<feature type="region of interest" description="Disordered" evidence="3">
    <location>
        <begin position="474"/>
        <end position="493"/>
    </location>
</feature>
<proteinExistence type="predicted"/>
<dbReference type="Gene3D" id="6.10.140.2040">
    <property type="match status" value="1"/>
</dbReference>
<name>A0A8H3BWX5_9AGAM</name>
<evidence type="ECO:0000256" key="1">
    <source>
        <dbReference type="ARBA" id="ARBA00022737"/>
    </source>
</evidence>
<dbReference type="Pfam" id="PF02755">
    <property type="entry name" value="RPEL"/>
    <property type="match status" value="1"/>
</dbReference>
<dbReference type="PROSITE" id="PS51073">
    <property type="entry name" value="RPEL"/>
    <property type="match status" value="1"/>
</dbReference>
<keyword evidence="1" id="KW-0677">Repeat</keyword>
<dbReference type="Proteomes" id="UP000663840">
    <property type="component" value="Unassembled WGS sequence"/>
</dbReference>
<feature type="region of interest" description="Disordered" evidence="3">
    <location>
        <begin position="515"/>
        <end position="536"/>
    </location>
</feature>
<protein>
    <recommendedName>
        <fullName evidence="6">F-box domain-containing protein</fullName>
    </recommendedName>
</protein>